<comment type="caution">
    <text evidence="5">The sequence shown here is derived from an EMBL/GenBank/DDBJ whole genome shotgun (WGS) entry which is preliminary data.</text>
</comment>
<evidence type="ECO:0000256" key="1">
    <source>
        <dbReference type="ARBA" id="ARBA00022679"/>
    </source>
</evidence>
<dbReference type="PANTHER" id="PTHR43792">
    <property type="entry name" value="GNAT FAMILY, PUTATIVE (AFU_ORTHOLOGUE AFUA_3G00765)-RELATED-RELATED"/>
    <property type="match status" value="1"/>
</dbReference>
<evidence type="ECO:0000259" key="4">
    <source>
        <dbReference type="PROSITE" id="PS51186"/>
    </source>
</evidence>
<gene>
    <name evidence="5" type="ORF">ACE41H_20370</name>
</gene>
<dbReference type="PANTHER" id="PTHR43792:SF8">
    <property type="entry name" value="[RIBOSOMAL PROTEIN US5]-ALANINE N-ACETYLTRANSFERASE"/>
    <property type="match status" value="1"/>
</dbReference>
<evidence type="ECO:0000313" key="6">
    <source>
        <dbReference type="Proteomes" id="UP001580346"/>
    </source>
</evidence>
<dbReference type="RefSeq" id="WP_375357399.1">
    <property type="nucleotide sequence ID" value="NZ_JBHHMI010000025.1"/>
</dbReference>
<dbReference type="InterPro" id="IPR016181">
    <property type="entry name" value="Acyl_CoA_acyltransferase"/>
</dbReference>
<organism evidence="5 6">
    <name type="scientific">Paenibacillus enshidis</name>
    <dbReference type="NCBI Taxonomy" id="1458439"/>
    <lineage>
        <taxon>Bacteria</taxon>
        <taxon>Bacillati</taxon>
        <taxon>Bacillota</taxon>
        <taxon>Bacilli</taxon>
        <taxon>Bacillales</taxon>
        <taxon>Paenibacillaceae</taxon>
        <taxon>Paenibacillus</taxon>
    </lineage>
</organism>
<protein>
    <submittedName>
        <fullName evidence="5">GNAT family N-acetyltransferase</fullName>
        <ecNumber evidence="5">2.3.-.-</ecNumber>
    </submittedName>
</protein>
<dbReference type="GO" id="GO:0016746">
    <property type="term" value="F:acyltransferase activity"/>
    <property type="evidence" value="ECO:0007669"/>
    <property type="project" value="UniProtKB-KW"/>
</dbReference>
<keyword evidence="6" id="KW-1185">Reference proteome</keyword>
<dbReference type="InterPro" id="IPR000182">
    <property type="entry name" value="GNAT_dom"/>
</dbReference>
<evidence type="ECO:0000256" key="3">
    <source>
        <dbReference type="ARBA" id="ARBA00038502"/>
    </source>
</evidence>
<dbReference type="PROSITE" id="PS51186">
    <property type="entry name" value="GNAT"/>
    <property type="match status" value="1"/>
</dbReference>
<dbReference type="EMBL" id="JBHHMI010000025">
    <property type="protein sequence ID" value="MFB5269123.1"/>
    <property type="molecule type" value="Genomic_DNA"/>
</dbReference>
<comment type="similarity">
    <text evidence="3">Belongs to the acetyltransferase family. RimJ subfamily.</text>
</comment>
<dbReference type="EC" id="2.3.-.-" evidence="5"/>
<evidence type="ECO:0000313" key="5">
    <source>
        <dbReference type="EMBL" id="MFB5269123.1"/>
    </source>
</evidence>
<evidence type="ECO:0000256" key="2">
    <source>
        <dbReference type="ARBA" id="ARBA00023315"/>
    </source>
</evidence>
<dbReference type="InterPro" id="IPR051531">
    <property type="entry name" value="N-acetyltransferase"/>
</dbReference>
<reference evidence="5 6" key="1">
    <citation type="submission" date="2024-09" db="EMBL/GenBank/DDBJ databases">
        <title>Paenibacillus zeirhizospherea sp. nov., isolated from surface of the maize (Zea mays) roots in a horticulture field, Hungary.</title>
        <authorList>
            <person name="Marton D."/>
            <person name="Farkas M."/>
            <person name="Bedics A."/>
            <person name="Toth E."/>
            <person name="Tancsics A."/>
            <person name="Boka K."/>
            <person name="Maroti G."/>
            <person name="Kriszt B."/>
            <person name="Cserhati M."/>
        </authorList>
    </citation>
    <scope>NUCLEOTIDE SEQUENCE [LARGE SCALE GENOMIC DNA]</scope>
    <source>
        <strain evidence="5 6">KCTC 33519</strain>
    </source>
</reference>
<keyword evidence="1 5" id="KW-0808">Transferase</keyword>
<keyword evidence="2 5" id="KW-0012">Acyltransferase</keyword>
<proteinExistence type="inferred from homology"/>
<feature type="domain" description="N-acetyltransferase" evidence="4">
    <location>
        <begin position="12"/>
        <end position="182"/>
    </location>
</feature>
<sequence>MSLTLYNHSQGILLRPLRLEDAQALLELRCANKDFLAPFEPLREESFFTLAGQQQFLMQRIQSEESGSGCLFGIFALEDERLAGTIAISNIVRGVAQYADVGYMMAQQEQGKGHMTAAIQLIVQYSFKALGLHRLQAATLLHNKGSQRVLQKAGFQEEGIARKMLCINGEWQDHRRYALLAEDILQDN</sequence>
<dbReference type="Pfam" id="PF13302">
    <property type="entry name" value="Acetyltransf_3"/>
    <property type="match status" value="1"/>
</dbReference>
<dbReference type="Gene3D" id="3.40.630.30">
    <property type="match status" value="1"/>
</dbReference>
<name>A0ABV5AY21_9BACL</name>
<dbReference type="SUPFAM" id="SSF55729">
    <property type="entry name" value="Acyl-CoA N-acyltransferases (Nat)"/>
    <property type="match status" value="1"/>
</dbReference>
<dbReference type="Proteomes" id="UP001580346">
    <property type="component" value="Unassembled WGS sequence"/>
</dbReference>
<accession>A0ABV5AY21</accession>